<evidence type="ECO:0000313" key="3">
    <source>
        <dbReference type="EMBL" id="BES97346.1"/>
    </source>
</evidence>
<feature type="compositionally biased region" description="Polar residues" evidence="2">
    <location>
        <begin position="513"/>
        <end position="525"/>
    </location>
</feature>
<feature type="compositionally biased region" description="Low complexity" evidence="2">
    <location>
        <begin position="105"/>
        <end position="118"/>
    </location>
</feature>
<dbReference type="EMBL" id="AP028916">
    <property type="protein sequence ID" value="BES97346.1"/>
    <property type="molecule type" value="Genomic_DNA"/>
</dbReference>
<feature type="region of interest" description="Disordered" evidence="2">
    <location>
        <begin position="50"/>
        <end position="134"/>
    </location>
</feature>
<protein>
    <submittedName>
        <fullName evidence="3">5-azacytidine induced 1</fullName>
    </submittedName>
</protein>
<dbReference type="PANTHER" id="PTHR31540">
    <property type="entry name" value="CENTROSOMAL PROTEIN OF 131 KDA"/>
    <property type="match status" value="1"/>
</dbReference>
<feature type="region of interest" description="Disordered" evidence="2">
    <location>
        <begin position="913"/>
        <end position="938"/>
    </location>
</feature>
<gene>
    <name evidence="3" type="ORF">NTJ_10160</name>
</gene>
<dbReference type="InterPro" id="IPR030465">
    <property type="entry name" value="CEP131"/>
</dbReference>
<feature type="region of interest" description="Disordered" evidence="2">
    <location>
        <begin position="498"/>
        <end position="527"/>
    </location>
</feature>
<sequence>MPLAFTKERKQNERNSLLDFRLQGTQLTLHARPLSASRSVSRIDTTFRPMSATPTLYHQEKHRKTPPWMRPQSADHLSTRNNPRRKIAAKFDGSRKNSKGSRKAGGSMSNLLESSSMEDALDSETSVTPSPVPSLMDVLRSSAKLEPGLAAKPPLPPVGGGKKNKSMDDIINIKFQRWFPESIQNGPPYARTIAAISSSEAFLHNGDTVENDIEYAAELLGQTDIEVMETAVIPGGEPINADDARQNYASCIKFDAYEGTSRMDNVSKSISKSRTMETIQEKEDGACSVDYVDHRDRSQEENSVDGSQELLTSKIGRSLNRYLHVDDGAPKDTSRKNSTHSKDPSEESGIVSMIERSDSPAQGHPMLESSPSQTLGIAKVLEDENAACLVKYMDDEMVNMVRENRPGSSKESGLNNEDILSWMGRNQESDIGNKNIVGSTCDDILNMIKVLEKEEAESVKLEALSAGRSGNNSVCSNVTPVGTSSREILTFLDELDQNEVRNEYPSPEVKTPAQATSEPNTSVPNTGRMGQLMAMNSAELAKRVMALTLELEEREAVLMNTNQRLNETQEKLAKQKTDNEATVKRHQKFIDQLLTEKKLLGEQCATVIKEMEEKHAKVMQNFEERHKIEMKKFHEKITAAEKIKREKWIEERMKKVKEQTVKGLEPELERITRAHQEELAEIRRAHEKELAEMEASSSRRISMSREQALRDREQAVAEEREAARKKLEHELSEVERSYQDQRRRLLAEVREEKLRMERDLENSMTVKSRQLEEKWQQANQELESRMAALQEKHQAELKNMRETLEGERQSWLNHQTQSLSQKEAEIREQLKKEKDHHVEIIMKKMEEEMQVKAKALEHKIAKIREQYESDLKDLEASQGELRRKLKESRTENQQNEDILAKLRTQISQLEGQLTTTKQRLERAEKESSERGAMARSEASSHIINLQRELAEERARREETISSMQMEKERELQQVYNRVKEAIGKKEEALKMVQKQRDAALEQCCQLESMLEQQRKDFLSRKSH</sequence>
<keyword evidence="4" id="KW-1185">Reference proteome</keyword>
<evidence type="ECO:0000256" key="1">
    <source>
        <dbReference type="SAM" id="Coils"/>
    </source>
</evidence>
<feature type="compositionally biased region" description="Basic and acidic residues" evidence="2">
    <location>
        <begin position="323"/>
        <end position="345"/>
    </location>
</feature>
<name>A0ABN7AYV2_9HEMI</name>
<feature type="coiled-coil region" evidence="1">
    <location>
        <begin position="551"/>
        <end position="585"/>
    </location>
</feature>
<reference evidence="3 4" key="1">
    <citation type="submission" date="2023-09" db="EMBL/GenBank/DDBJ databases">
        <title>Nesidiocoris tenuis whole genome shotgun sequence.</title>
        <authorList>
            <person name="Shibata T."/>
            <person name="Shimoda M."/>
            <person name="Kobayashi T."/>
            <person name="Uehara T."/>
        </authorList>
    </citation>
    <scope>NUCLEOTIDE SEQUENCE [LARGE SCALE GENOMIC DNA]</scope>
    <source>
        <strain evidence="3 4">Japan</strain>
    </source>
</reference>
<accession>A0ABN7AYV2</accession>
<feature type="coiled-coil region" evidence="1">
    <location>
        <begin position="668"/>
        <end position="810"/>
    </location>
</feature>
<keyword evidence="1" id="KW-0175">Coiled coil</keyword>
<evidence type="ECO:0000256" key="2">
    <source>
        <dbReference type="SAM" id="MobiDB-lite"/>
    </source>
</evidence>
<proteinExistence type="predicted"/>
<dbReference type="Proteomes" id="UP001307889">
    <property type="component" value="Chromosome 8"/>
</dbReference>
<feature type="region of interest" description="Disordered" evidence="2">
    <location>
        <begin position="321"/>
        <end position="350"/>
    </location>
</feature>
<organism evidence="3 4">
    <name type="scientific">Nesidiocoris tenuis</name>
    <dbReference type="NCBI Taxonomy" id="355587"/>
    <lineage>
        <taxon>Eukaryota</taxon>
        <taxon>Metazoa</taxon>
        <taxon>Ecdysozoa</taxon>
        <taxon>Arthropoda</taxon>
        <taxon>Hexapoda</taxon>
        <taxon>Insecta</taxon>
        <taxon>Pterygota</taxon>
        <taxon>Neoptera</taxon>
        <taxon>Paraneoptera</taxon>
        <taxon>Hemiptera</taxon>
        <taxon>Heteroptera</taxon>
        <taxon>Panheteroptera</taxon>
        <taxon>Cimicomorpha</taxon>
        <taxon>Miridae</taxon>
        <taxon>Dicyphina</taxon>
        <taxon>Nesidiocoris</taxon>
    </lineage>
</organism>
<feature type="compositionally biased region" description="Basic and acidic residues" evidence="2">
    <location>
        <begin position="918"/>
        <end position="929"/>
    </location>
</feature>
<evidence type="ECO:0000313" key="4">
    <source>
        <dbReference type="Proteomes" id="UP001307889"/>
    </source>
</evidence>
<dbReference type="PANTHER" id="PTHR31540:SF1">
    <property type="entry name" value="CENTROSOMAL PROTEIN OF 131 KDA"/>
    <property type="match status" value="1"/>
</dbReference>